<evidence type="ECO:0000259" key="6">
    <source>
        <dbReference type="Pfam" id="PF04932"/>
    </source>
</evidence>
<dbReference type="GO" id="GO:0016874">
    <property type="term" value="F:ligase activity"/>
    <property type="evidence" value="ECO:0007669"/>
    <property type="project" value="UniProtKB-KW"/>
</dbReference>
<comment type="subcellular location">
    <subcellularLocation>
        <location evidence="1">Membrane</location>
        <topology evidence="1">Multi-pass membrane protein</topology>
    </subcellularLocation>
</comment>
<evidence type="ECO:0000256" key="4">
    <source>
        <dbReference type="ARBA" id="ARBA00023136"/>
    </source>
</evidence>
<evidence type="ECO:0000256" key="3">
    <source>
        <dbReference type="ARBA" id="ARBA00022989"/>
    </source>
</evidence>
<dbReference type="EMBL" id="JACXWD010000031">
    <property type="protein sequence ID" value="MBD3868434.1"/>
    <property type="molecule type" value="Genomic_DNA"/>
</dbReference>
<reference evidence="7 8" key="1">
    <citation type="submission" date="2020-08" db="EMBL/GenBank/DDBJ databases">
        <title>Acidobacteriota in marine sediments use diverse sulfur dissimilation pathways.</title>
        <authorList>
            <person name="Wasmund K."/>
        </authorList>
    </citation>
    <scope>NUCLEOTIDE SEQUENCE [LARGE SCALE GENOMIC DNA]</scope>
    <source>
        <strain evidence="7">MAG AM4</strain>
    </source>
</reference>
<feature type="transmembrane region" description="Helical" evidence="5">
    <location>
        <begin position="141"/>
        <end position="158"/>
    </location>
</feature>
<dbReference type="Proteomes" id="UP000648239">
    <property type="component" value="Unassembled WGS sequence"/>
</dbReference>
<dbReference type="Gene3D" id="1.25.40.10">
    <property type="entry name" value="Tetratricopeptide repeat domain"/>
    <property type="match status" value="1"/>
</dbReference>
<feature type="transmembrane region" description="Helical" evidence="5">
    <location>
        <begin position="363"/>
        <end position="380"/>
    </location>
</feature>
<dbReference type="AlphaFoldDB" id="A0A8J6Y396"/>
<dbReference type="InterPro" id="IPR011990">
    <property type="entry name" value="TPR-like_helical_dom_sf"/>
</dbReference>
<keyword evidence="4 5" id="KW-0472">Membrane</keyword>
<keyword evidence="7" id="KW-0436">Ligase</keyword>
<evidence type="ECO:0000256" key="2">
    <source>
        <dbReference type="ARBA" id="ARBA00022692"/>
    </source>
</evidence>
<dbReference type="PANTHER" id="PTHR37422">
    <property type="entry name" value="TEICHURONIC ACID BIOSYNTHESIS PROTEIN TUAE"/>
    <property type="match status" value="1"/>
</dbReference>
<dbReference type="InterPro" id="IPR007016">
    <property type="entry name" value="O-antigen_ligase-rel_domated"/>
</dbReference>
<keyword evidence="3 5" id="KW-1133">Transmembrane helix</keyword>
<sequence>MTRSFMPWILAGLLAAGTLGGGGVAPEAMLLVHLAVVGLVGFELWSPTPVDTIHRSVLWPLIAFLATVIAGASTAVYSYGAFTAALELAVFLGVAWLAFRGGGPFLKRFAYVLPVAALLQVGYVLFRRLGHDEWRSAGTFFNPNDLAAWLTAALLILAGSRDQRPSRRECFLHGSALMILFGGLVLSGSRGAFVGLGAGTLYLLLVAWRSMQRRERIAAVAVMTLAGVVVAGAMAQRFRGPDRFSLHRVGIWNGAIAMASDHPWLGVGPNQFDWNARRYQFPDGEGVLSYDHLYSNSHSDWLRLPAECGVPGAVLLLLVLLGSARLIRNRRKSGALPPSSAGAVAALLALLAHSAFQNLSHSPAVYLTAAALLGGLLGRTDPREERLRVRCDGRGSVRPSSILGCAVLLITFIAADVGPYLAYRLTDGRDRAPTRAELQEAVRYNRIQPYIRMALAESWMPRGPLTLPAYQVARVHGEEAVRLHPGDAGLRRRLARIEARGCRELFRDQASRERALLHYRTAENLAPYLAMIPMEAGDFLLTVSDPHGAVDAADRVLALEPASVPPLLLKAMAILARDGSAAVPRAKSLREEALAHAKAASGDLKENEYASVMLDLDPVRDAALVRRIEQTTR</sequence>
<feature type="transmembrane region" description="Helical" evidence="5">
    <location>
        <begin position="81"/>
        <end position="99"/>
    </location>
</feature>
<accession>A0A8J6Y396</accession>
<feature type="transmembrane region" description="Helical" evidence="5">
    <location>
        <begin position="57"/>
        <end position="75"/>
    </location>
</feature>
<dbReference type="InterPro" id="IPR051533">
    <property type="entry name" value="WaaL-like"/>
</dbReference>
<dbReference type="SUPFAM" id="SSF48452">
    <property type="entry name" value="TPR-like"/>
    <property type="match status" value="1"/>
</dbReference>
<feature type="transmembrane region" description="Helical" evidence="5">
    <location>
        <begin position="192"/>
        <end position="210"/>
    </location>
</feature>
<evidence type="ECO:0000313" key="7">
    <source>
        <dbReference type="EMBL" id="MBD3868434.1"/>
    </source>
</evidence>
<feature type="transmembrane region" description="Helical" evidence="5">
    <location>
        <begin position="111"/>
        <end position="129"/>
    </location>
</feature>
<dbReference type="GO" id="GO:0016020">
    <property type="term" value="C:membrane"/>
    <property type="evidence" value="ECO:0007669"/>
    <property type="project" value="UniProtKB-SubCell"/>
</dbReference>
<proteinExistence type="predicted"/>
<feature type="transmembrane region" description="Helical" evidence="5">
    <location>
        <begin position="30"/>
        <end position="45"/>
    </location>
</feature>
<dbReference type="Pfam" id="PF04932">
    <property type="entry name" value="Wzy_C"/>
    <property type="match status" value="1"/>
</dbReference>
<feature type="transmembrane region" description="Helical" evidence="5">
    <location>
        <begin position="217"/>
        <end position="235"/>
    </location>
</feature>
<keyword evidence="2 5" id="KW-0812">Transmembrane</keyword>
<evidence type="ECO:0000313" key="8">
    <source>
        <dbReference type="Proteomes" id="UP000648239"/>
    </source>
</evidence>
<feature type="transmembrane region" description="Helical" evidence="5">
    <location>
        <begin position="309"/>
        <end position="327"/>
    </location>
</feature>
<evidence type="ECO:0000256" key="1">
    <source>
        <dbReference type="ARBA" id="ARBA00004141"/>
    </source>
</evidence>
<feature type="transmembrane region" description="Helical" evidence="5">
    <location>
        <begin position="170"/>
        <end position="186"/>
    </location>
</feature>
<feature type="transmembrane region" description="Helical" evidence="5">
    <location>
        <begin position="339"/>
        <end position="357"/>
    </location>
</feature>
<comment type="caution">
    <text evidence="7">The sequence shown here is derived from an EMBL/GenBank/DDBJ whole genome shotgun (WGS) entry which is preliminary data.</text>
</comment>
<protein>
    <submittedName>
        <fullName evidence="7">O-antigen ligase family protein</fullName>
    </submittedName>
</protein>
<organism evidence="7 8">
    <name type="scientific">Candidatus Polarisedimenticola svalbardensis</name>
    <dbReference type="NCBI Taxonomy" id="2886004"/>
    <lineage>
        <taxon>Bacteria</taxon>
        <taxon>Pseudomonadati</taxon>
        <taxon>Acidobacteriota</taxon>
        <taxon>Candidatus Polarisedimenticolia</taxon>
        <taxon>Candidatus Polarisedimenticolales</taxon>
        <taxon>Candidatus Polarisedimenticolaceae</taxon>
        <taxon>Candidatus Polarisedimenticola</taxon>
    </lineage>
</organism>
<name>A0A8J6Y396_9BACT</name>
<feature type="domain" description="O-antigen ligase-related" evidence="6">
    <location>
        <begin position="176"/>
        <end position="317"/>
    </location>
</feature>
<evidence type="ECO:0000256" key="5">
    <source>
        <dbReference type="SAM" id="Phobius"/>
    </source>
</evidence>
<feature type="transmembrane region" description="Helical" evidence="5">
    <location>
        <begin position="401"/>
        <end position="423"/>
    </location>
</feature>
<dbReference type="PANTHER" id="PTHR37422:SF13">
    <property type="entry name" value="LIPOPOLYSACCHARIDE BIOSYNTHESIS PROTEIN PA4999-RELATED"/>
    <property type="match status" value="1"/>
</dbReference>
<gene>
    <name evidence="7" type="ORF">IFK94_09955</name>
</gene>